<dbReference type="GO" id="GO:0045892">
    <property type="term" value="P:negative regulation of DNA-templated transcription"/>
    <property type="evidence" value="ECO:0007669"/>
    <property type="project" value="TreeGrafter"/>
</dbReference>
<evidence type="ECO:0000256" key="7">
    <source>
        <dbReference type="PIRSR" id="PIRSR602481-1"/>
    </source>
</evidence>
<reference evidence="8 9" key="1">
    <citation type="submission" date="2020-07" db="EMBL/GenBank/DDBJ databases">
        <title>Complete genome sequence for Sandaracinobacter sp. M6.</title>
        <authorList>
            <person name="Tang Y."/>
            <person name="Liu Q."/>
            <person name="Guo Z."/>
            <person name="Lei P."/>
            <person name="Huang B."/>
        </authorList>
    </citation>
    <scope>NUCLEOTIDE SEQUENCE [LARGE SCALE GENOMIC DNA]</scope>
    <source>
        <strain evidence="8 9">M6</strain>
    </source>
</reference>
<keyword evidence="3 7" id="KW-0862">Zinc</keyword>
<evidence type="ECO:0000256" key="3">
    <source>
        <dbReference type="ARBA" id="ARBA00022833"/>
    </source>
</evidence>
<evidence type="ECO:0000256" key="5">
    <source>
        <dbReference type="ARBA" id="ARBA00023125"/>
    </source>
</evidence>
<evidence type="ECO:0000313" key="8">
    <source>
        <dbReference type="EMBL" id="QMW21906.1"/>
    </source>
</evidence>
<keyword evidence="5" id="KW-0238">DNA-binding</keyword>
<keyword evidence="9" id="KW-1185">Reference proteome</keyword>
<dbReference type="PANTHER" id="PTHR33202">
    <property type="entry name" value="ZINC UPTAKE REGULATION PROTEIN"/>
    <property type="match status" value="1"/>
</dbReference>
<accession>A0A7G5IEW4</accession>
<dbReference type="InterPro" id="IPR002481">
    <property type="entry name" value="FUR"/>
</dbReference>
<dbReference type="PANTHER" id="PTHR33202:SF6">
    <property type="entry name" value="ZINC UPTAKE REGULATION PROTEIN"/>
    <property type="match status" value="1"/>
</dbReference>
<dbReference type="AlphaFoldDB" id="A0A7G5IEW4"/>
<keyword evidence="4" id="KW-0805">Transcription regulation</keyword>
<feature type="binding site" evidence="7">
    <location>
        <position position="111"/>
    </location>
    <ligand>
        <name>Zn(2+)</name>
        <dbReference type="ChEBI" id="CHEBI:29105"/>
    </ligand>
</feature>
<comment type="cofactor">
    <cofactor evidence="7">
        <name>Zn(2+)</name>
        <dbReference type="ChEBI" id="CHEBI:29105"/>
    </cofactor>
    <text evidence="7">Binds 1 zinc ion per subunit.</text>
</comment>
<evidence type="ECO:0000256" key="4">
    <source>
        <dbReference type="ARBA" id="ARBA00023015"/>
    </source>
</evidence>
<keyword evidence="6" id="KW-0804">Transcription</keyword>
<dbReference type="GO" id="GO:0000976">
    <property type="term" value="F:transcription cis-regulatory region binding"/>
    <property type="evidence" value="ECO:0007669"/>
    <property type="project" value="TreeGrafter"/>
</dbReference>
<evidence type="ECO:0000256" key="1">
    <source>
        <dbReference type="ARBA" id="ARBA00007957"/>
    </source>
</evidence>
<keyword evidence="2" id="KW-0678">Repressor</keyword>
<dbReference type="Proteomes" id="UP000515292">
    <property type="component" value="Chromosome"/>
</dbReference>
<dbReference type="Gene3D" id="1.10.10.10">
    <property type="entry name" value="Winged helix-like DNA-binding domain superfamily/Winged helix DNA-binding domain"/>
    <property type="match status" value="1"/>
</dbReference>
<dbReference type="EMBL" id="CP059851">
    <property type="protein sequence ID" value="QMW21906.1"/>
    <property type="molecule type" value="Genomic_DNA"/>
</dbReference>
<feature type="binding site" evidence="7">
    <location>
        <position position="108"/>
    </location>
    <ligand>
        <name>Zn(2+)</name>
        <dbReference type="ChEBI" id="CHEBI:29105"/>
    </ligand>
</feature>
<dbReference type="InterPro" id="IPR043135">
    <property type="entry name" value="Fur_C"/>
</dbReference>
<gene>
    <name evidence="8" type="ORF">H3309_10975</name>
</gene>
<organism evidence="8 9">
    <name type="scientific">Sandaracinobacteroides saxicola</name>
    <dbReference type="NCBI Taxonomy" id="2759707"/>
    <lineage>
        <taxon>Bacteria</taxon>
        <taxon>Pseudomonadati</taxon>
        <taxon>Pseudomonadota</taxon>
        <taxon>Alphaproteobacteria</taxon>
        <taxon>Sphingomonadales</taxon>
        <taxon>Sphingosinicellaceae</taxon>
        <taxon>Sandaracinobacteroides</taxon>
    </lineage>
</organism>
<dbReference type="GO" id="GO:1900376">
    <property type="term" value="P:regulation of secondary metabolite biosynthetic process"/>
    <property type="evidence" value="ECO:0007669"/>
    <property type="project" value="TreeGrafter"/>
</dbReference>
<dbReference type="GO" id="GO:0005829">
    <property type="term" value="C:cytosol"/>
    <property type="evidence" value="ECO:0007669"/>
    <property type="project" value="TreeGrafter"/>
</dbReference>
<dbReference type="SUPFAM" id="SSF46785">
    <property type="entry name" value="Winged helix' DNA-binding domain"/>
    <property type="match status" value="1"/>
</dbReference>
<dbReference type="GO" id="GO:0008270">
    <property type="term" value="F:zinc ion binding"/>
    <property type="evidence" value="ECO:0007669"/>
    <property type="project" value="TreeGrafter"/>
</dbReference>
<feature type="binding site" evidence="7">
    <location>
        <position position="148"/>
    </location>
    <ligand>
        <name>Zn(2+)</name>
        <dbReference type="ChEBI" id="CHEBI:29105"/>
    </ligand>
</feature>
<dbReference type="GO" id="GO:0003700">
    <property type="term" value="F:DNA-binding transcription factor activity"/>
    <property type="evidence" value="ECO:0007669"/>
    <property type="project" value="InterPro"/>
</dbReference>
<keyword evidence="7" id="KW-0479">Metal-binding</keyword>
<evidence type="ECO:0000256" key="2">
    <source>
        <dbReference type="ARBA" id="ARBA00022491"/>
    </source>
</evidence>
<dbReference type="RefSeq" id="WP_182294752.1">
    <property type="nucleotide sequence ID" value="NZ_CP059851.1"/>
</dbReference>
<dbReference type="KEGG" id="sand:H3309_10975"/>
<dbReference type="Gene3D" id="3.30.1490.190">
    <property type="match status" value="1"/>
</dbReference>
<dbReference type="InterPro" id="IPR036390">
    <property type="entry name" value="WH_DNA-bd_sf"/>
</dbReference>
<protein>
    <submittedName>
        <fullName evidence="8">Transcriptional repressor</fullName>
    </submittedName>
</protein>
<proteinExistence type="inferred from homology"/>
<dbReference type="Pfam" id="PF01475">
    <property type="entry name" value="FUR"/>
    <property type="match status" value="1"/>
</dbReference>
<dbReference type="InterPro" id="IPR036388">
    <property type="entry name" value="WH-like_DNA-bd_sf"/>
</dbReference>
<feature type="binding site" evidence="7">
    <location>
        <position position="151"/>
    </location>
    <ligand>
        <name>Zn(2+)</name>
        <dbReference type="ChEBI" id="CHEBI:29105"/>
    </ligand>
</feature>
<evidence type="ECO:0000256" key="6">
    <source>
        <dbReference type="ARBA" id="ARBA00023163"/>
    </source>
</evidence>
<sequence>MASHAHLAADDPALIDAAAAAMDAGGVAWTSLRADVFAVLAAGAQPMSAYDVTERVSARVGRRVQANSVYRILDLFVVNNLAKRVESRNAYVVNTHPACVHDCIFLVCEGCGDTRHLDDDRLAGALRARASAAGFLPLRPVLEVQGRCERCGDSATEKDNDDKRATF</sequence>
<evidence type="ECO:0000313" key="9">
    <source>
        <dbReference type="Proteomes" id="UP000515292"/>
    </source>
</evidence>
<name>A0A7G5IEW4_9SPHN</name>
<comment type="similarity">
    <text evidence="1">Belongs to the Fur family.</text>
</comment>